<keyword evidence="3" id="KW-0808">Transferase</keyword>
<evidence type="ECO:0000256" key="9">
    <source>
        <dbReference type="ARBA" id="ARBA00022989"/>
    </source>
</evidence>
<dbReference type="AlphaFoldDB" id="A0AAW2XB36"/>
<comment type="caution">
    <text evidence="16">The sequence shown here is derived from an EMBL/GenBank/DDBJ whole genome shotgun (WGS) entry which is preliminary data.</text>
</comment>
<dbReference type="InterPro" id="IPR008271">
    <property type="entry name" value="Ser/Thr_kinase_AS"/>
</dbReference>
<comment type="subcellular location">
    <subcellularLocation>
        <location evidence="1">Membrane</location>
        <topology evidence="1">Single-pass type I membrane protein</topology>
    </subcellularLocation>
</comment>
<name>A0AAW2XB36_9LAMI</name>
<evidence type="ECO:0000256" key="8">
    <source>
        <dbReference type="ARBA" id="ARBA00022840"/>
    </source>
</evidence>
<dbReference type="InterPro" id="IPR000719">
    <property type="entry name" value="Prot_kinase_dom"/>
</dbReference>
<dbReference type="GO" id="GO:0004674">
    <property type="term" value="F:protein serine/threonine kinase activity"/>
    <property type="evidence" value="ECO:0007669"/>
    <property type="project" value="UniProtKB-KW"/>
</dbReference>
<dbReference type="InterPro" id="IPR045272">
    <property type="entry name" value="ANXUR1/2-like"/>
</dbReference>
<keyword evidence="2" id="KW-0723">Serine/threonine-protein kinase</keyword>
<keyword evidence="11" id="KW-0325">Glycoprotein</keyword>
<keyword evidence="6 12" id="KW-0547">Nucleotide-binding</keyword>
<evidence type="ECO:0000259" key="15">
    <source>
        <dbReference type="PROSITE" id="PS50011"/>
    </source>
</evidence>
<keyword evidence="16" id="KW-0675">Receptor</keyword>
<sequence>MENFQSLEIFSCFLLLLFHFSFHSWAYTLPEQYFINCGSASSPTVYGRRTFTGDVNSEIVLSSGGNSPVEDPGSSADELYRSARIFRKPSSYELDIAENGTYVVCFHFFPFPALGNLSDARFNVEASGFRVLSNFSIQSGFRFLLIEEILLTIPPGKFKITFVPSEKNSFAFVNAMEVFAAPPEFIPDSAVLATRGVDNYNGLLSSPLRLIHRINVGGPNIMPNNDTLLRYWIPDDDYLFSKNVAKNSGTYGGKINYQSPGATEFDAPPSVYNTAKEINIVDNSTQLYMFNISWCFDVKKGAKHLVRVHFCDIISRTANEFLMFDLFIDSKFNQKIRPYDAVSRSAAPFYYDYVVDSDNSGFLNISVGPRSDSRNPTAFLNGVEIMELITDLSSSPGGSDSSKRRLLIIIGSVVGGLILVLVLLIVVLWGLKKRKLKPVEAFDRPLAHLYGGSTYSRTSDKTVTSSPAADFNLGLKVPFSEILYATKNFDKKLRIGEGGFGKVYKGTMRNGTKVAVKRSEPGHGQGLPEFQTEIMVLSKIRHHHLVSLIGYCDERDEMILVYEFMEKGTLRDHLYVLAGESRESTSRSRLSWDQRLRICIDAAKGIDYLHTGSSGAIIHRDIKSTNILLDENYVAKVADFGLSRSGPPDQTHVSTVVKGSFGYLDPEYFRCLQLTQKSDVYSFGVVLLEVLCARPAIDSLLPGKQINLAEWGLSWHRKGQLEKIVDPLLVGKLNPNSLRKFGETVEKCLQEQGADRPNMSDVMWDLEYSLLLQQTAVPREPHEDSTTDVSLAFQMNILQRLPSQSIQIGEDELHYDSTHNFSDVSQVNASEVFSQLNIDEAR</sequence>
<reference evidence="16" key="1">
    <citation type="submission" date="2020-06" db="EMBL/GenBank/DDBJ databases">
        <authorList>
            <person name="Li T."/>
            <person name="Hu X."/>
            <person name="Zhang T."/>
            <person name="Song X."/>
            <person name="Zhang H."/>
            <person name="Dai N."/>
            <person name="Sheng W."/>
            <person name="Hou X."/>
            <person name="Wei L."/>
        </authorList>
    </citation>
    <scope>NUCLEOTIDE SEQUENCE</scope>
    <source>
        <strain evidence="16">KEN1</strain>
        <tissue evidence="16">Leaf</tissue>
    </source>
</reference>
<dbReference type="GO" id="GO:0004714">
    <property type="term" value="F:transmembrane receptor protein tyrosine kinase activity"/>
    <property type="evidence" value="ECO:0007669"/>
    <property type="project" value="InterPro"/>
</dbReference>
<evidence type="ECO:0000256" key="5">
    <source>
        <dbReference type="ARBA" id="ARBA00022729"/>
    </source>
</evidence>
<protein>
    <submittedName>
        <fullName evidence="16">Receptor-like protein kinase</fullName>
    </submittedName>
</protein>
<dbReference type="FunFam" id="2.60.120.430:FF:000013">
    <property type="entry name" value="Putative receptor-like protein kinase"/>
    <property type="match status" value="1"/>
</dbReference>
<dbReference type="SMART" id="SM00220">
    <property type="entry name" value="S_TKc"/>
    <property type="match status" value="1"/>
</dbReference>
<gene>
    <name evidence="16" type="ORF">Slati_1577500</name>
</gene>
<dbReference type="Pfam" id="PF07714">
    <property type="entry name" value="PK_Tyr_Ser-Thr"/>
    <property type="match status" value="1"/>
</dbReference>
<dbReference type="GO" id="GO:0009506">
    <property type="term" value="C:plasmodesma"/>
    <property type="evidence" value="ECO:0007669"/>
    <property type="project" value="TreeGrafter"/>
</dbReference>
<dbReference type="FunFam" id="3.30.200.20:FF:000039">
    <property type="entry name" value="receptor-like protein kinase FERONIA"/>
    <property type="match status" value="1"/>
</dbReference>
<dbReference type="InterPro" id="IPR017441">
    <property type="entry name" value="Protein_kinase_ATP_BS"/>
</dbReference>
<dbReference type="Pfam" id="PF12819">
    <property type="entry name" value="Malectin_like"/>
    <property type="match status" value="1"/>
</dbReference>
<evidence type="ECO:0000256" key="3">
    <source>
        <dbReference type="ARBA" id="ARBA00022679"/>
    </source>
</evidence>
<dbReference type="FunFam" id="1.10.510.10:FF:000252">
    <property type="entry name" value="Receptor-like protein kinase FERONIA"/>
    <property type="match status" value="1"/>
</dbReference>
<evidence type="ECO:0000256" key="7">
    <source>
        <dbReference type="ARBA" id="ARBA00022777"/>
    </source>
</evidence>
<keyword evidence="10 13" id="KW-0472">Membrane</keyword>
<evidence type="ECO:0000256" key="4">
    <source>
        <dbReference type="ARBA" id="ARBA00022692"/>
    </source>
</evidence>
<keyword evidence="7 16" id="KW-0418">Kinase</keyword>
<dbReference type="InterPro" id="IPR001245">
    <property type="entry name" value="Ser-Thr/Tyr_kinase_cat_dom"/>
</dbReference>
<evidence type="ECO:0000256" key="6">
    <source>
        <dbReference type="ARBA" id="ARBA00022741"/>
    </source>
</evidence>
<proteinExistence type="predicted"/>
<accession>A0AAW2XB36</accession>
<dbReference type="Gene3D" id="2.60.120.430">
    <property type="entry name" value="Galactose-binding lectin"/>
    <property type="match status" value="2"/>
</dbReference>
<dbReference type="CDD" id="cd14066">
    <property type="entry name" value="STKc_IRAK"/>
    <property type="match status" value="1"/>
</dbReference>
<evidence type="ECO:0000256" key="12">
    <source>
        <dbReference type="PROSITE-ProRule" id="PRU10141"/>
    </source>
</evidence>
<dbReference type="SUPFAM" id="SSF56112">
    <property type="entry name" value="Protein kinase-like (PK-like)"/>
    <property type="match status" value="1"/>
</dbReference>
<keyword evidence="4 13" id="KW-0812">Transmembrane</keyword>
<evidence type="ECO:0000256" key="2">
    <source>
        <dbReference type="ARBA" id="ARBA00022527"/>
    </source>
</evidence>
<dbReference type="EMBL" id="JACGWN010000005">
    <property type="protein sequence ID" value="KAL0450211.1"/>
    <property type="molecule type" value="Genomic_DNA"/>
</dbReference>
<evidence type="ECO:0000256" key="10">
    <source>
        <dbReference type="ARBA" id="ARBA00023136"/>
    </source>
</evidence>
<evidence type="ECO:0000256" key="14">
    <source>
        <dbReference type="SAM" id="SignalP"/>
    </source>
</evidence>
<evidence type="ECO:0000256" key="13">
    <source>
        <dbReference type="SAM" id="Phobius"/>
    </source>
</evidence>
<feature type="binding site" evidence="12">
    <location>
        <position position="517"/>
    </location>
    <ligand>
        <name>ATP</name>
        <dbReference type="ChEBI" id="CHEBI:30616"/>
    </ligand>
</feature>
<dbReference type="InterPro" id="IPR011009">
    <property type="entry name" value="Kinase-like_dom_sf"/>
</dbReference>
<dbReference type="InterPro" id="IPR024788">
    <property type="entry name" value="Malectin-like_Carb-bd_dom"/>
</dbReference>
<feature type="transmembrane region" description="Helical" evidence="13">
    <location>
        <begin position="406"/>
        <end position="431"/>
    </location>
</feature>
<dbReference type="PANTHER" id="PTHR27003">
    <property type="entry name" value="OS07G0166700 PROTEIN"/>
    <property type="match status" value="1"/>
</dbReference>
<dbReference type="PROSITE" id="PS00107">
    <property type="entry name" value="PROTEIN_KINASE_ATP"/>
    <property type="match status" value="1"/>
</dbReference>
<evidence type="ECO:0000313" key="16">
    <source>
        <dbReference type="EMBL" id="KAL0450211.1"/>
    </source>
</evidence>
<dbReference type="PROSITE" id="PS50011">
    <property type="entry name" value="PROTEIN_KINASE_DOM"/>
    <property type="match status" value="1"/>
</dbReference>
<dbReference type="GO" id="GO:0005886">
    <property type="term" value="C:plasma membrane"/>
    <property type="evidence" value="ECO:0007669"/>
    <property type="project" value="TreeGrafter"/>
</dbReference>
<keyword evidence="5 14" id="KW-0732">Signal</keyword>
<feature type="chain" id="PRO_5043654838" evidence="14">
    <location>
        <begin position="27"/>
        <end position="842"/>
    </location>
</feature>
<dbReference type="Gene3D" id="1.10.510.10">
    <property type="entry name" value="Transferase(Phosphotransferase) domain 1"/>
    <property type="match status" value="1"/>
</dbReference>
<dbReference type="PANTHER" id="PTHR27003:SF59">
    <property type="entry name" value="PROTEIN KINASE DOMAIN-CONTAINING PROTEIN"/>
    <property type="match status" value="1"/>
</dbReference>
<dbReference type="GO" id="GO:0005524">
    <property type="term" value="F:ATP binding"/>
    <property type="evidence" value="ECO:0007669"/>
    <property type="project" value="UniProtKB-UniRule"/>
</dbReference>
<reference evidence="16" key="2">
    <citation type="journal article" date="2024" name="Plant">
        <title>Genomic evolution and insights into agronomic trait innovations of Sesamum species.</title>
        <authorList>
            <person name="Miao H."/>
            <person name="Wang L."/>
            <person name="Qu L."/>
            <person name="Liu H."/>
            <person name="Sun Y."/>
            <person name="Le M."/>
            <person name="Wang Q."/>
            <person name="Wei S."/>
            <person name="Zheng Y."/>
            <person name="Lin W."/>
            <person name="Duan Y."/>
            <person name="Cao H."/>
            <person name="Xiong S."/>
            <person name="Wang X."/>
            <person name="Wei L."/>
            <person name="Li C."/>
            <person name="Ma Q."/>
            <person name="Ju M."/>
            <person name="Zhao R."/>
            <person name="Li G."/>
            <person name="Mu C."/>
            <person name="Tian Q."/>
            <person name="Mei H."/>
            <person name="Zhang T."/>
            <person name="Gao T."/>
            <person name="Zhang H."/>
        </authorList>
    </citation>
    <scope>NUCLEOTIDE SEQUENCE</scope>
    <source>
        <strain evidence="16">KEN1</strain>
    </source>
</reference>
<feature type="domain" description="Protein kinase" evidence="15">
    <location>
        <begin position="489"/>
        <end position="771"/>
    </location>
</feature>
<organism evidence="16">
    <name type="scientific">Sesamum latifolium</name>
    <dbReference type="NCBI Taxonomy" id="2727402"/>
    <lineage>
        <taxon>Eukaryota</taxon>
        <taxon>Viridiplantae</taxon>
        <taxon>Streptophyta</taxon>
        <taxon>Embryophyta</taxon>
        <taxon>Tracheophyta</taxon>
        <taxon>Spermatophyta</taxon>
        <taxon>Magnoliopsida</taxon>
        <taxon>eudicotyledons</taxon>
        <taxon>Gunneridae</taxon>
        <taxon>Pentapetalae</taxon>
        <taxon>asterids</taxon>
        <taxon>lamiids</taxon>
        <taxon>Lamiales</taxon>
        <taxon>Pedaliaceae</taxon>
        <taxon>Sesamum</taxon>
    </lineage>
</organism>
<evidence type="ECO:0000256" key="11">
    <source>
        <dbReference type="ARBA" id="ARBA00023180"/>
    </source>
</evidence>
<evidence type="ECO:0000256" key="1">
    <source>
        <dbReference type="ARBA" id="ARBA00004479"/>
    </source>
</evidence>
<dbReference type="PROSITE" id="PS00108">
    <property type="entry name" value="PROTEIN_KINASE_ST"/>
    <property type="match status" value="1"/>
</dbReference>
<keyword evidence="8 12" id="KW-0067">ATP-binding</keyword>
<dbReference type="Gene3D" id="3.30.200.20">
    <property type="entry name" value="Phosphorylase Kinase, domain 1"/>
    <property type="match status" value="1"/>
</dbReference>
<keyword evidence="9 13" id="KW-1133">Transmembrane helix</keyword>
<feature type="signal peptide" evidence="14">
    <location>
        <begin position="1"/>
        <end position="26"/>
    </location>
</feature>